<comment type="similarity">
    <text evidence="2">Belongs to the YkuD family.</text>
</comment>
<keyword evidence="4" id="KW-0808">Transferase</keyword>
<dbReference type="GO" id="GO:0071555">
    <property type="term" value="P:cell wall organization"/>
    <property type="evidence" value="ECO:0007669"/>
    <property type="project" value="UniProtKB-UniRule"/>
</dbReference>
<reference evidence="11" key="1">
    <citation type="submission" date="2020-10" db="EMBL/GenBank/DDBJ databases">
        <authorList>
            <person name="Castelo-Branco R."/>
            <person name="Eusebio N."/>
            <person name="Adriana R."/>
            <person name="Vieira A."/>
            <person name="Brugerolle De Fraissinette N."/>
            <person name="Rezende De Castro R."/>
            <person name="Schneider M.P."/>
            <person name="Vasconcelos V."/>
            <person name="Leao P.N."/>
        </authorList>
    </citation>
    <scope>NUCLEOTIDE SEQUENCE</scope>
    <source>
        <strain evidence="11">LEGE 06105</strain>
    </source>
</reference>
<dbReference type="Proteomes" id="UP000620559">
    <property type="component" value="Unassembled WGS sequence"/>
</dbReference>
<dbReference type="GO" id="GO:0008360">
    <property type="term" value="P:regulation of cell shape"/>
    <property type="evidence" value="ECO:0007669"/>
    <property type="project" value="UniProtKB-UniRule"/>
</dbReference>
<evidence type="ECO:0000256" key="3">
    <source>
        <dbReference type="ARBA" id="ARBA00022676"/>
    </source>
</evidence>
<evidence type="ECO:0000256" key="6">
    <source>
        <dbReference type="ARBA" id="ARBA00022960"/>
    </source>
</evidence>
<dbReference type="GO" id="GO:0071972">
    <property type="term" value="F:peptidoglycan L,D-transpeptidase activity"/>
    <property type="evidence" value="ECO:0007669"/>
    <property type="project" value="TreeGrafter"/>
</dbReference>
<dbReference type="SUPFAM" id="SSF141523">
    <property type="entry name" value="L,D-transpeptidase catalytic domain-like"/>
    <property type="match status" value="1"/>
</dbReference>
<sequence length="74" mass="8063">MTGKAITGGAPENPLGTHWIGFWTDGQNWVGFHGTPNPETVGKAVSHGCLRMYNRDIKELFQLVNLGTPVTVIQ</sequence>
<evidence type="ECO:0000259" key="10">
    <source>
        <dbReference type="PROSITE" id="PS52029"/>
    </source>
</evidence>
<keyword evidence="8 9" id="KW-0961">Cell wall biogenesis/degradation</keyword>
<evidence type="ECO:0000256" key="8">
    <source>
        <dbReference type="ARBA" id="ARBA00023316"/>
    </source>
</evidence>
<dbReference type="GO" id="GO:0018104">
    <property type="term" value="P:peptidoglycan-protein cross-linking"/>
    <property type="evidence" value="ECO:0007669"/>
    <property type="project" value="TreeGrafter"/>
</dbReference>
<organism evidence="11 12">
    <name type="scientific">Plectonema cf. radiosum LEGE 06105</name>
    <dbReference type="NCBI Taxonomy" id="945769"/>
    <lineage>
        <taxon>Bacteria</taxon>
        <taxon>Bacillati</taxon>
        <taxon>Cyanobacteriota</taxon>
        <taxon>Cyanophyceae</taxon>
        <taxon>Oscillatoriophycideae</taxon>
        <taxon>Oscillatoriales</taxon>
        <taxon>Microcoleaceae</taxon>
        <taxon>Plectonema</taxon>
    </lineage>
</organism>
<evidence type="ECO:0000256" key="1">
    <source>
        <dbReference type="ARBA" id="ARBA00004752"/>
    </source>
</evidence>
<dbReference type="InterPro" id="IPR005490">
    <property type="entry name" value="LD_TPept_cat_dom"/>
</dbReference>
<dbReference type="CDD" id="cd16913">
    <property type="entry name" value="YkuD_like"/>
    <property type="match status" value="1"/>
</dbReference>
<keyword evidence="12" id="KW-1185">Reference proteome</keyword>
<dbReference type="EMBL" id="JADEWL010000012">
    <property type="protein sequence ID" value="MBE9212262.1"/>
    <property type="molecule type" value="Genomic_DNA"/>
</dbReference>
<name>A0A8J7K1T9_9CYAN</name>
<dbReference type="InterPro" id="IPR038063">
    <property type="entry name" value="Transpep_catalytic_dom"/>
</dbReference>
<dbReference type="GO" id="GO:0016757">
    <property type="term" value="F:glycosyltransferase activity"/>
    <property type="evidence" value="ECO:0007669"/>
    <property type="project" value="UniProtKB-KW"/>
</dbReference>
<dbReference type="AlphaFoldDB" id="A0A8J7K1T9"/>
<comment type="caution">
    <text evidence="11">The sequence shown here is derived from an EMBL/GenBank/DDBJ whole genome shotgun (WGS) entry which is preliminary data.</text>
</comment>
<comment type="pathway">
    <text evidence="1 9">Cell wall biogenesis; peptidoglycan biosynthesis.</text>
</comment>
<evidence type="ECO:0000313" key="12">
    <source>
        <dbReference type="Proteomes" id="UP000620559"/>
    </source>
</evidence>
<protein>
    <submittedName>
        <fullName evidence="11">L,D-transpeptidase</fullName>
    </submittedName>
</protein>
<dbReference type="PROSITE" id="PS52029">
    <property type="entry name" value="LD_TPASE"/>
    <property type="match status" value="1"/>
</dbReference>
<keyword evidence="3" id="KW-0328">Glycosyltransferase</keyword>
<keyword evidence="6 9" id="KW-0133">Cell shape</keyword>
<dbReference type="Gene3D" id="2.40.440.10">
    <property type="entry name" value="L,D-transpeptidase catalytic domain-like"/>
    <property type="match status" value="1"/>
</dbReference>
<dbReference type="UniPathway" id="UPA00219"/>
<dbReference type="PANTHER" id="PTHR30582:SF24">
    <property type="entry name" value="L,D-TRANSPEPTIDASE ERFK_SRFK-RELATED"/>
    <property type="match status" value="1"/>
</dbReference>
<proteinExistence type="inferred from homology"/>
<feature type="active site" description="Nucleophile" evidence="9">
    <location>
        <position position="49"/>
    </location>
</feature>
<evidence type="ECO:0000256" key="2">
    <source>
        <dbReference type="ARBA" id="ARBA00005992"/>
    </source>
</evidence>
<evidence type="ECO:0000313" key="11">
    <source>
        <dbReference type="EMBL" id="MBE9212262.1"/>
    </source>
</evidence>
<dbReference type="PANTHER" id="PTHR30582">
    <property type="entry name" value="L,D-TRANSPEPTIDASE"/>
    <property type="match status" value="1"/>
</dbReference>
<dbReference type="InterPro" id="IPR050979">
    <property type="entry name" value="LD-transpeptidase"/>
</dbReference>
<keyword evidence="5" id="KW-0378">Hydrolase</keyword>
<evidence type="ECO:0000256" key="9">
    <source>
        <dbReference type="PROSITE-ProRule" id="PRU01373"/>
    </source>
</evidence>
<dbReference type="GO" id="GO:0005576">
    <property type="term" value="C:extracellular region"/>
    <property type="evidence" value="ECO:0007669"/>
    <property type="project" value="TreeGrafter"/>
</dbReference>
<gene>
    <name evidence="11" type="ORF">IQ247_05985</name>
</gene>
<feature type="active site" description="Proton donor/acceptor" evidence="9">
    <location>
        <position position="33"/>
    </location>
</feature>
<feature type="domain" description="L,D-TPase catalytic" evidence="10">
    <location>
        <begin position="1"/>
        <end position="73"/>
    </location>
</feature>
<accession>A0A8J7K1T9</accession>
<evidence type="ECO:0000256" key="5">
    <source>
        <dbReference type="ARBA" id="ARBA00022801"/>
    </source>
</evidence>
<evidence type="ECO:0000256" key="7">
    <source>
        <dbReference type="ARBA" id="ARBA00022984"/>
    </source>
</evidence>
<evidence type="ECO:0000256" key="4">
    <source>
        <dbReference type="ARBA" id="ARBA00022679"/>
    </source>
</evidence>
<dbReference type="Pfam" id="PF03734">
    <property type="entry name" value="YkuD"/>
    <property type="match status" value="1"/>
</dbReference>
<keyword evidence="7 9" id="KW-0573">Peptidoglycan synthesis</keyword>